<dbReference type="STRING" id="1798404.A3B92_00970"/>
<proteinExistence type="predicted"/>
<organism evidence="1 2">
    <name type="scientific">Candidatus Harrisonbacteria bacterium RIFCSPHIGHO2_02_FULL_42_16</name>
    <dbReference type="NCBI Taxonomy" id="1798404"/>
    <lineage>
        <taxon>Bacteria</taxon>
        <taxon>Candidatus Harrisoniibacteriota</taxon>
    </lineage>
</organism>
<reference evidence="1 2" key="1">
    <citation type="journal article" date="2016" name="Nat. Commun.">
        <title>Thousands of microbial genomes shed light on interconnected biogeochemical processes in an aquifer system.</title>
        <authorList>
            <person name="Anantharaman K."/>
            <person name="Brown C.T."/>
            <person name="Hug L.A."/>
            <person name="Sharon I."/>
            <person name="Castelle C.J."/>
            <person name="Probst A.J."/>
            <person name="Thomas B.C."/>
            <person name="Singh A."/>
            <person name="Wilkins M.J."/>
            <person name="Karaoz U."/>
            <person name="Brodie E.L."/>
            <person name="Williams K.H."/>
            <person name="Hubbard S.S."/>
            <person name="Banfield J.F."/>
        </authorList>
    </citation>
    <scope>NUCLEOTIDE SEQUENCE [LARGE SCALE GENOMIC DNA]</scope>
</reference>
<dbReference type="Proteomes" id="UP000177960">
    <property type="component" value="Unassembled WGS sequence"/>
</dbReference>
<dbReference type="AlphaFoldDB" id="A0A1G1ZHV2"/>
<evidence type="ECO:0000313" key="1">
    <source>
        <dbReference type="EMBL" id="OGY64101.1"/>
    </source>
</evidence>
<dbReference type="EMBL" id="MHJG01000009">
    <property type="protein sequence ID" value="OGY64101.1"/>
    <property type="molecule type" value="Genomic_DNA"/>
</dbReference>
<evidence type="ECO:0008006" key="3">
    <source>
        <dbReference type="Google" id="ProtNLM"/>
    </source>
</evidence>
<accession>A0A1G1ZHV2</accession>
<sequence>MNNIVGLKELRQNVERYALAIQKGQSFVIVRKSKPIFKITPFKAEEGEWEEVIDFTKIKKGGVKIDDLLKRI</sequence>
<gene>
    <name evidence="1" type="ORF">A3B92_00970</name>
</gene>
<protein>
    <recommendedName>
        <fullName evidence="3">Antitoxin</fullName>
    </recommendedName>
</protein>
<evidence type="ECO:0000313" key="2">
    <source>
        <dbReference type="Proteomes" id="UP000177960"/>
    </source>
</evidence>
<name>A0A1G1ZHV2_9BACT</name>
<comment type="caution">
    <text evidence="1">The sequence shown here is derived from an EMBL/GenBank/DDBJ whole genome shotgun (WGS) entry which is preliminary data.</text>
</comment>